<name>A0ABU0JS25_HATLI</name>
<dbReference type="Proteomes" id="UP001224418">
    <property type="component" value="Unassembled WGS sequence"/>
</dbReference>
<comment type="caution">
    <text evidence="2">The sequence shown here is derived from an EMBL/GenBank/DDBJ whole genome shotgun (WGS) entry which is preliminary data.</text>
</comment>
<keyword evidence="3" id="KW-1185">Reference proteome</keyword>
<protein>
    <submittedName>
        <fullName evidence="2">Uncharacterized membrane protein HdeD (DUF308 family)</fullName>
    </submittedName>
</protein>
<gene>
    <name evidence="2" type="ORF">QOZ93_001638</name>
</gene>
<sequence>MIFQKLLSILIIVLGVLEAKVGIQLNPENNNKNLSESDSKFYKFQKTYFVIMGAYSILIGIISFIKPLSIILLLVLALTPLLADKLIGNVWIKKHN</sequence>
<feature type="transmembrane region" description="Helical" evidence="1">
    <location>
        <begin position="47"/>
        <end position="65"/>
    </location>
</feature>
<dbReference type="RefSeq" id="WP_307355813.1">
    <property type="nucleotide sequence ID" value="NZ_BAAACJ010000037.1"/>
</dbReference>
<feature type="transmembrane region" description="Helical" evidence="1">
    <location>
        <begin position="72"/>
        <end position="92"/>
    </location>
</feature>
<keyword evidence="1" id="KW-1133">Transmembrane helix</keyword>
<evidence type="ECO:0000256" key="1">
    <source>
        <dbReference type="SAM" id="Phobius"/>
    </source>
</evidence>
<evidence type="ECO:0000313" key="3">
    <source>
        <dbReference type="Proteomes" id="UP001224418"/>
    </source>
</evidence>
<reference evidence="2 3" key="1">
    <citation type="submission" date="2023-07" db="EMBL/GenBank/DDBJ databases">
        <title>Genomic Encyclopedia of Type Strains, Phase IV (KMG-IV): sequencing the most valuable type-strain genomes for metagenomic binning, comparative biology and taxonomic classification.</title>
        <authorList>
            <person name="Goeker M."/>
        </authorList>
    </citation>
    <scope>NUCLEOTIDE SEQUENCE [LARGE SCALE GENOMIC DNA]</scope>
    <source>
        <strain evidence="2 3">DSM 1400</strain>
    </source>
</reference>
<evidence type="ECO:0000313" key="2">
    <source>
        <dbReference type="EMBL" id="MDQ0479896.1"/>
    </source>
</evidence>
<dbReference type="EMBL" id="JAUSWN010000012">
    <property type="protein sequence ID" value="MDQ0479896.1"/>
    <property type="molecule type" value="Genomic_DNA"/>
</dbReference>
<organism evidence="2 3">
    <name type="scientific">Hathewaya limosa</name>
    <name type="common">Clostridium limosum</name>
    <dbReference type="NCBI Taxonomy" id="1536"/>
    <lineage>
        <taxon>Bacteria</taxon>
        <taxon>Bacillati</taxon>
        <taxon>Bacillota</taxon>
        <taxon>Clostridia</taxon>
        <taxon>Eubacteriales</taxon>
        <taxon>Clostridiaceae</taxon>
        <taxon>Hathewaya</taxon>
    </lineage>
</organism>
<keyword evidence="1" id="KW-0472">Membrane</keyword>
<keyword evidence="1" id="KW-0812">Transmembrane</keyword>
<accession>A0ABU0JS25</accession>
<proteinExistence type="predicted"/>